<dbReference type="RefSeq" id="WP_026636604.1">
    <property type="nucleotide sequence ID" value="NZ_FONH01000002.1"/>
</dbReference>
<accession>A0A1I1ZRN8</accession>
<evidence type="ECO:0000313" key="2">
    <source>
        <dbReference type="EMBL" id="SFE34252.1"/>
    </source>
</evidence>
<keyword evidence="3" id="KW-1185">Reference proteome</keyword>
<keyword evidence="1" id="KW-0732">Signal</keyword>
<sequence length="157" mass="16575">MRHLPTFGFKALAAIALLAGMAVCGPAMADNQNGQGQSGLGQAWPNAPDVSSSPRWHVYVFVRNGIRYVQVNDLNGNVRAAFAAHGGNFLVLPIGTDASRVATPQDPQPAPANTQGEIVYQDSDVKVQVTPQANSVMTLQAVDSTCNDPVECSSRVN</sequence>
<feature type="signal peptide" evidence="1">
    <location>
        <begin position="1"/>
        <end position="29"/>
    </location>
</feature>
<organism evidence="2 3">
    <name type="scientific">Dyella marensis</name>
    <dbReference type="NCBI Taxonomy" id="500610"/>
    <lineage>
        <taxon>Bacteria</taxon>
        <taxon>Pseudomonadati</taxon>
        <taxon>Pseudomonadota</taxon>
        <taxon>Gammaproteobacteria</taxon>
        <taxon>Lysobacterales</taxon>
        <taxon>Rhodanobacteraceae</taxon>
        <taxon>Dyella</taxon>
    </lineage>
</organism>
<evidence type="ECO:0000256" key="1">
    <source>
        <dbReference type="SAM" id="SignalP"/>
    </source>
</evidence>
<reference evidence="3" key="1">
    <citation type="submission" date="2016-10" db="EMBL/GenBank/DDBJ databases">
        <authorList>
            <person name="Varghese N."/>
            <person name="Submissions S."/>
        </authorList>
    </citation>
    <scope>NUCLEOTIDE SEQUENCE [LARGE SCALE GENOMIC DNA]</scope>
    <source>
        <strain evidence="3">UNC178MFTsu3.1</strain>
    </source>
</reference>
<proteinExistence type="predicted"/>
<name>A0A1I1ZRN8_9GAMM</name>
<protein>
    <submittedName>
        <fullName evidence="2">Uncharacterized protein</fullName>
    </submittedName>
</protein>
<feature type="chain" id="PRO_5011560629" evidence="1">
    <location>
        <begin position="30"/>
        <end position="157"/>
    </location>
</feature>
<dbReference type="Proteomes" id="UP000199477">
    <property type="component" value="Unassembled WGS sequence"/>
</dbReference>
<dbReference type="AlphaFoldDB" id="A0A1I1ZRN8"/>
<gene>
    <name evidence="2" type="ORF">SAMN02799615_00794</name>
</gene>
<evidence type="ECO:0000313" key="3">
    <source>
        <dbReference type="Proteomes" id="UP000199477"/>
    </source>
</evidence>
<dbReference type="EMBL" id="FONH01000002">
    <property type="protein sequence ID" value="SFE34252.1"/>
    <property type="molecule type" value="Genomic_DNA"/>
</dbReference>